<gene>
    <name evidence="2" type="ORF">DUI87_13339</name>
</gene>
<evidence type="ECO:0000256" key="1">
    <source>
        <dbReference type="SAM" id="MobiDB-lite"/>
    </source>
</evidence>
<feature type="region of interest" description="Disordered" evidence="1">
    <location>
        <begin position="188"/>
        <end position="246"/>
    </location>
</feature>
<dbReference type="EMBL" id="QRBI01000112">
    <property type="protein sequence ID" value="RMC10534.1"/>
    <property type="molecule type" value="Genomic_DNA"/>
</dbReference>
<evidence type="ECO:0000313" key="2">
    <source>
        <dbReference type="EMBL" id="RMC10534.1"/>
    </source>
</evidence>
<keyword evidence="3" id="KW-1185">Reference proteome</keyword>
<protein>
    <submittedName>
        <fullName evidence="2">Uncharacterized protein</fullName>
    </submittedName>
</protein>
<reference evidence="2 3" key="1">
    <citation type="submission" date="2018-07" db="EMBL/GenBank/DDBJ databases">
        <title>A high quality draft genome assembly of the barn swallow (H. rustica rustica).</title>
        <authorList>
            <person name="Formenti G."/>
            <person name="Chiara M."/>
            <person name="Poveda L."/>
            <person name="Francoijs K.-J."/>
            <person name="Bonisoli-Alquati A."/>
            <person name="Canova L."/>
            <person name="Gianfranceschi L."/>
            <person name="Horner D.S."/>
            <person name="Saino N."/>
        </authorList>
    </citation>
    <scope>NUCLEOTIDE SEQUENCE [LARGE SCALE GENOMIC DNA]</scope>
    <source>
        <strain evidence="2">Chelidonia</strain>
        <tissue evidence="2">Blood</tissue>
    </source>
</reference>
<feature type="compositionally biased region" description="Basic and acidic residues" evidence="1">
    <location>
        <begin position="200"/>
        <end position="246"/>
    </location>
</feature>
<comment type="caution">
    <text evidence="2">The sequence shown here is derived from an EMBL/GenBank/DDBJ whole genome shotgun (WGS) entry which is preliminary data.</text>
</comment>
<dbReference type="Proteomes" id="UP000269221">
    <property type="component" value="Unassembled WGS sequence"/>
</dbReference>
<dbReference type="AlphaFoldDB" id="A0A3M0KH02"/>
<name>A0A3M0KH02_HIRRU</name>
<accession>A0A3M0KH02</accession>
<sequence>MKGEMFRLLETFWRDERFTHGTELPLPEQLRAASCALMEEEDSSEPSPVLHQGEITAGASLLPREVVTAPSLETFRVSLDRALSNIFLSKNMAGGLELVNFKCPTQTPDEANYREEKEQHLSHEEISIENWGPVYFGHYLDLQKIFLPLLEDHSRYHGLKEEIPQVCKSGQLETLRQEPAWEQVPLRVADGSSGEEEEDGSGREGRMEMEGEDGSERGGWKWKGRMEVEGKDGSGREKDGNGKEEWKWKGRMEMEGEDGSGREGSKWKGRMEVQGGWKQKRRMMAGGASSHLKIEGALMKRRNTSGAKAEKHESPELQAGDLICFEKMSTSAGLIKKY</sequence>
<proteinExistence type="predicted"/>
<organism evidence="2 3">
    <name type="scientific">Hirundo rustica rustica</name>
    <dbReference type="NCBI Taxonomy" id="333673"/>
    <lineage>
        <taxon>Eukaryota</taxon>
        <taxon>Metazoa</taxon>
        <taxon>Chordata</taxon>
        <taxon>Craniata</taxon>
        <taxon>Vertebrata</taxon>
        <taxon>Euteleostomi</taxon>
        <taxon>Archelosauria</taxon>
        <taxon>Archosauria</taxon>
        <taxon>Dinosauria</taxon>
        <taxon>Saurischia</taxon>
        <taxon>Theropoda</taxon>
        <taxon>Coelurosauria</taxon>
        <taxon>Aves</taxon>
        <taxon>Neognathae</taxon>
        <taxon>Neoaves</taxon>
        <taxon>Telluraves</taxon>
        <taxon>Australaves</taxon>
        <taxon>Passeriformes</taxon>
        <taxon>Sylvioidea</taxon>
        <taxon>Hirundinidae</taxon>
        <taxon>Hirundo</taxon>
    </lineage>
</organism>
<evidence type="ECO:0000313" key="3">
    <source>
        <dbReference type="Proteomes" id="UP000269221"/>
    </source>
</evidence>